<dbReference type="CDD" id="cd02000">
    <property type="entry name" value="TPP_E1_PDC_ADC_BCADC"/>
    <property type="match status" value="1"/>
</dbReference>
<comment type="function">
    <text evidence="4">The branched-chain alpha-keto dehydrogenase complex catalyzes the overall conversion of alpha-keto acids to acyl-CoA and CO(2). It contains multiple copies of three enzymatic components: branched-chain alpha-keto acid decarboxylase (E1), lipoamide acyltransferase (E2) and lipoamide dehydrogenase (E3).</text>
</comment>
<dbReference type="Pfam" id="PF00676">
    <property type="entry name" value="E1_dh"/>
    <property type="match status" value="1"/>
</dbReference>
<dbReference type="Gene3D" id="3.40.50.970">
    <property type="match status" value="1"/>
</dbReference>
<keyword evidence="2 4" id="KW-0560">Oxidoreductase</keyword>
<dbReference type="eggNOG" id="COG1071">
    <property type="taxonomic scope" value="Bacteria"/>
</dbReference>
<keyword evidence="3 4" id="KW-0786">Thiamine pyrophosphate</keyword>
<dbReference type="SUPFAM" id="SSF52518">
    <property type="entry name" value="Thiamin diphosphate-binding fold (THDP-binding)"/>
    <property type="match status" value="1"/>
</dbReference>
<gene>
    <name evidence="7" type="primary">bfmBAA</name>
    <name evidence="7" type="ORF">HMPREF9257_0620</name>
</gene>
<comment type="catalytic activity">
    <reaction evidence="4">
        <text>N(6)-[(R)-lipoyl]-L-lysyl-[protein] + 3-methyl-2-oxobutanoate + H(+) = N(6)-[(R)-S(8)-2-methylpropanoyldihydrolipoyl]-L-lysyl-[protein] + CO2</text>
        <dbReference type="Rhea" id="RHEA:13457"/>
        <dbReference type="Rhea" id="RHEA-COMP:10474"/>
        <dbReference type="Rhea" id="RHEA-COMP:10497"/>
        <dbReference type="ChEBI" id="CHEBI:11851"/>
        <dbReference type="ChEBI" id="CHEBI:15378"/>
        <dbReference type="ChEBI" id="CHEBI:16526"/>
        <dbReference type="ChEBI" id="CHEBI:83099"/>
        <dbReference type="ChEBI" id="CHEBI:83142"/>
        <dbReference type="EC" id="1.2.4.4"/>
    </reaction>
</comment>
<evidence type="ECO:0000313" key="8">
    <source>
        <dbReference type="Proteomes" id="UP000005990"/>
    </source>
</evidence>
<feature type="domain" description="Dehydrogenase E1 component" evidence="6">
    <location>
        <begin position="20"/>
        <end position="318"/>
    </location>
</feature>
<dbReference type="GO" id="GO:0009083">
    <property type="term" value="P:branched-chain amino acid catabolic process"/>
    <property type="evidence" value="ECO:0007669"/>
    <property type="project" value="TreeGrafter"/>
</dbReference>
<evidence type="ECO:0000256" key="3">
    <source>
        <dbReference type="ARBA" id="ARBA00023052"/>
    </source>
</evidence>
<evidence type="ECO:0000256" key="2">
    <source>
        <dbReference type="ARBA" id="ARBA00023002"/>
    </source>
</evidence>
<name>E4KQR1_9LACT</name>
<dbReference type="Proteomes" id="UP000005990">
    <property type="component" value="Unassembled WGS sequence"/>
</dbReference>
<evidence type="ECO:0000256" key="4">
    <source>
        <dbReference type="RuleBase" id="RU365014"/>
    </source>
</evidence>
<dbReference type="RefSeq" id="WP_006418883.1">
    <property type="nucleotide sequence ID" value="NZ_AENN01000017.1"/>
</dbReference>
<dbReference type="EC" id="1.2.4.4" evidence="4"/>
<organism evidence="7 8">
    <name type="scientific">Eremococcus coleocola ACS-139-V-Col8</name>
    <dbReference type="NCBI Taxonomy" id="908337"/>
    <lineage>
        <taxon>Bacteria</taxon>
        <taxon>Bacillati</taxon>
        <taxon>Bacillota</taxon>
        <taxon>Bacilli</taxon>
        <taxon>Lactobacillales</taxon>
        <taxon>Aerococcaceae</taxon>
        <taxon>Eremococcus</taxon>
    </lineage>
</organism>
<feature type="region of interest" description="Disordered" evidence="5">
    <location>
        <begin position="298"/>
        <end position="327"/>
    </location>
</feature>
<accession>E4KQR1</accession>
<protein>
    <recommendedName>
        <fullName evidence="4">2-oxoisovalerate dehydrogenase subunit alpha</fullName>
        <ecNumber evidence="4">1.2.4.4</ecNumber>
    </recommendedName>
    <alternativeName>
        <fullName evidence="4">Branched-chain alpha-keto acid dehydrogenase E1 component alpha chain</fullName>
    </alternativeName>
</protein>
<evidence type="ECO:0000256" key="1">
    <source>
        <dbReference type="ARBA" id="ARBA00001964"/>
    </source>
</evidence>
<dbReference type="InterPro" id="IPR001017">
    <property type="entry name" value="DH_E1"/>
</dbReference>
<comment type="caution">
    <text evidence="7">The sequence shown here is derived from an EMBL/GenBank/DDBJ whole genome shotgun (WGS) entry which is preliminary data.</text>
</comment>
<dbReference type="PANTHER" id="PTHR43380:SF1">
    <property type="entry name" value="2-OXOISOVALERATE DEHYDROGENASE SUBUNIT ALPHA, MITOCHONDRIAL"/>
    <property type="match status" value="1"/>
</dbReference>
<reference evidence="7 8" key="1">
    <citation type="submission" date="2010-10" db="EMBL/GenBank/DDBJ databases">
        <authorList>
            <person name="Durkin A.S."/>
            <person name="Madupu R."/>
            <person name="Torralba M."/>
            <person name="Gillis M."/>
            <person name="Methe B."/>
            <person name="Sutton G."/>
            <person name="Nelson K.E."/>
        </authorList>
    </citation>
    <scope>NUCLEOTIDE SEQUENCE [LARGE SCALE GENOMIC DNA]</scope>
    <source>
        <strain evidence="7 8">ACS-139-V-Col8</strain>
    </source>
</reference>
<dbReference type="EMBL" id="AENN01000017">
    <property type="protein sequence ID" value="EFR30723.1"/>
    <property type="molecule type" value="Genomic_DNA"/>
</dbReference>
<evidence type="ECO:0000313" key="7">
    <source>
        <dbReference type="EMBL" id="EFR30723.1"/>
    </source>
</evidence>
<evidence type="ECO:0000259" key="6">
    <source>
        <dbReference type="Pfam" id="PF00676"/>
    </source>
</evidence>
<dbReference type="STRING" id="908337.HMPREF9257_0620"/>
<dbReference type="PANTHER" id="PTHR43380">
    <property type="entry name" value="2-OXOISOVALERATE DEHYDROGENASE SUBUNIT ALPHA, MITOCHONDRIAL"/>
    <property type="match status" value="1"/>
</dbReference>
<dbReference type="AlphaFoldDB" id="E4KQR1"/>
<dbReference type="InterPro" id="IPR050771">
    <property type="entry name" value="Alpha-ketoacid_DH_E1_comp"/>
</dbReference>
<dbReference type="InterPro" id="IPR029061">
    <property type="entry name" value="THDP-binding"/>
</dbReference>
<proteinExistence type="inferred from homology"/>
<keyword evidence="8" id="KW-1185">Reference proteome</keyword>
<comment type="cofactor">
    <cofactor evidence="1 4">
        <name>thiamine diphosphate</name>
        <dbReference type="ChEBI" id="CHEBI:58937"/>
    </cofactor>
</comment>
<evidence type="ECO:0000256" key="5">
    <source>
        <dbReference type="SAM" id="MobiDB-lite"/>
    </source>
</evidence>
<dbReference type="GO" id="GO:0003863">
    <property type="term" value="F:branched-chain 2-oxo acid dehydrogenase activity"/>
    <property type="evidence" value="ECO:0007669"/>
    <property type="project" value="UniProtKB-EC"/>
</dbReference>
<dbReference type="OrthoDB" id="9766715at2"/>
<sequence>MEKLAKSGLSKEEIIEVYKHVLRGRRLDERLWQLTRIGKSSFNISGQGAELAQVAMAMAFDPKKDYFLPYYRDMTACLVWGMTSKDIVMGTFGKEADPSSHGRQMPNHYGSKEHNIVSHSSTVSTQIPLATGVGYAAQLEGKDYVALVTTGEGSANQGEVQEAMNFAGVKKLPVIFVVENNGYAISVANREQYANDDFSYRGPAYGFPGVTIDGNDFTATYLAFKEAVERARKGEGPTLIELVVSRLTSHSADDDQSIYRSKEEIDGLKDKDPLNVFEKQLIAEKYLSREEMDQIDADLKAEINQATDEAEAEPDPSPESVYEQVWA</sequence>
<comment type="similarity">
    <text evidence="4">Belongs to the BCKDHA family.</text>
</comment>